<dbReference type="InterPro" id="IPR002123">
    <property type="entry name" value="Plipid/glycerol_acylTrfase"/>
</dbReference>
<keyword evidence="5 6" id="KW-0472">Membrane</keyword>
<dbReference type="GO" id="GO:0016746">
    <property type="term" value="F:acyltransferase activity"/>
    <property type="evidence" value="ECO:0007669"/>
    <property type="project" value="InterPro"/>
</dbReference>
<dbReference type="EMBL" id="LT605205">
    <property type="protein sequence ID" value="SCD21569.1"/>
    <property type="molecule type" value="Genomic_DNA"/>
</dbReference>
<feature type="transmembrane region" description="Helical" evidence="6">
    <location>
        <begin position="362"/>
        <end position="382"/>
    </location>
</feature>
<dbReference type="Gene3D" id="1.20.1640.10">
    <property type="entry name" value="Multidrug efflux transporter AcrB transmembrane domain"/>
    <property type="match status" value="2"/>
</dbReference>
<dbReference type="Pfam" id="PF03176">
    <property type="entry name" value="MMPL"/>
    <property type="match status" value="2"/>
</dbReference>
<dbReference type="STRING" id="1642647.PSM36_2773"/>
<feature type="transmembrane region" description="Helical" evidence="6">
    <location>
        <begin position="443"/>
        <end position="462"/>
    </location>
</feature>
<dbReference type="RefSeq" id="WP_076931390.1">
    <property type="nucleotide sequence ID" value="NZ_LT605205.1"/>
</dbReference>
<feature type="transmembrane region" description="Helical" evidence="6">
    <location>
        <begin position="274"/>
        <end position="292"/>
    </location>
</feature>
<evidence type="ECO:0000313" key="8">
    <source>
        <dbReference type="EMBL" id="SCD21569.1"/>
    </source>
</evidence>
<evidence type="ECO:0000256" key="3">
    <source>
        <dbReference type="ARBA" id="ARBA00022692"/>
    </source>
</evidence>
<evidence type="ECO:0000313" key="9">
    <source>
        <dbReference type="Proteomes" id="UP000187464"/>
    </source>
</evidence>
<dbReference type="Gene3D" id="3.40.50.150">
    <property type="entry name" value="Vaccinia Virus protein VP39"/>
    <property type="match status" value="1"/>
</dbReference>
<dbReference type="KEGG" id="psac:PSM36_2773"/>
<proteinExistence type="predicted"/>
<dbReference type="SUPFAM" id="SSF69593">
    <property type="entry name" value="Glycerol-3-phosphate (1)-acyltransferase"/>
    <property type="match status" value="1"/>
</dbReference>
<dbReference type="CDD" id="cd07989">
    <property type="entry name" value="LPLAT_AGPAT-like"/>
    <property type="match status" value="1"/>
</dbReference>
<feature type="transmembrane region" description="Helical" evidence="6">
    <location>
        <begin position="21"/>
        <end position="39"/>
    </location>
</feature>
<feature type="transmembrane region" description="Helical" evidence="6">
    <location>
        <begin position="394"/>
        <end position="415"/>
    </location>
</feature>
<evidence type="ECO:0000259" key="7">
    <source>
        <dbReference type="SMART" id="SM00563"/>
    </source>
</evidence>
<sequence length="1287" mass="146271">MSKFFVNIYEYLSRKKILRNVLMFGSFVLLLLFAVQLRFEEEFTRFFPDNASSEKSEQVFQNLKVKDKIIVMVSSRDSLRQEELLDSIVLAGDRMSELIGLGVAADYLLDILSEVGGGVVDQTSDFLYGHLPAFLADDDYQRMDTLLTEDAIDQRMRQNLVNLMSPAGLALKSTIPRDPLGLGGNVMLGLKDFENISNYEIYDNHIFSSDLSTLLLILSPKYGTGETGKNDNLIAELERLSTEVEQEYSGLRVQFFGGPSVAVYNARQVKKDTYLTLGVALLVIILFMSVMFRSRSAIPLLLTPVVYGGVFALAMIFFIKGSISAIAIGVGAVVLGIALSYSIHVITHYNHVKSRHQLVEELSYPLVVGGFTTIGAFLSLLFTSSDMLRDFGLFSALSLVGTTLFCLIFLPHLLGRKTDSQTSRKALEIVGKITSYPFEKNKVLLVVIFVIFIAGLFTMGNVKFDSDMSNLNYEPASIKEAEKKMNRLFMTGDRQQVMFVSVGETVDEALQNYAENNQLLVRLKTEGKIRDFVSSEKLMISPQQQQERIRRWNDFWTPDRKQWLKTEIRESGAKYGFSPDAFEPFFSLLDKEFLPFSPEELGENIPFLADWVVSDGNSLLCITQVQLSDSQKDFVYDTMGSDPDLVIFDRAFFINKWVSVINDDFNTILFLSSLIIFLALLISYGRFELTLMAFAPMAISWVIILGLMAIFGIEFNIINIILSTFIFGLGDDFSIFMMDGMQQEYRTGKKLVDSHKIAILFSAFTATVGMGVLIFAKHPALKSISLISILGMMSVLLVSYTVIPVLFRTFITRPARKGNYPYTLFYLVSTALIYVSFVLGSLLLFIVRLLLALVPIPVRKKKALFSRMIMYSTRLFLFLIFYTRKKIINDCNEDLKKQAVIVANHQSMIDILIMLSLSPKIVMVTNRWVWNSPVFGHVVRYAGFISTQKGFENMGETLREKVADGYSVVVFPEGTRSADGKIKRFHKGAFMLAESLQLDIVPIVIYGTGQILNKRQMFYVKPGTYGASFLPRIPAEKLSEYGSAHDAAKAVKNTISKEYYRLQECYDRPENLYFRHKLVQNYVYKGPVEEWYVRVKSAMEKYYAYFERIIPRSASVVDVGCGYGMLAYMLSTTSAERRVLGIDYDEDKIAIANHNFSKTAQLRFDCTDALEYDYPSADVFVVNDMLHYMDYRSQEILLEKCVEKINDNGMIIVRDSDADRNRGHKVTRFTEMLSTRFFKFNKTEQQLQFPTAKQFEVFAQKHGLDLERHSNDKLTSNQVFIFRKKEG</sequence>
<feature type="transmembrane region" description="Helical" evidence="6">
    <location>
        <begin position="325"/>
        <end position="350"/>
    </location>
</feature>
<dbReference type="InterPro" id="IPR041698">
    <property type="entry name" value="Methyltransf_25"/>
</dbReference>
<feature type="transmembrane region" description="Helical" evidence="6">
    <location>
        <begin position="691"/>
        <end position="711"/>
    </location>
</feature>
<dbReference type="SMART" id="SM00563">
    <property type="entry name" value="PlsC"/>
    <property type="match status" value="1"/>
</dbReference>
<evidence type="ECO:0000256" key="1">
    <source>
        <dbReference type="ARBA" id="ARBA00004651"/>
    </source>
</evidence>
<name>A0A1R3T649_9BACT</name>
<feature type="transmembrane region" description="Helical" evidence="6">
    <location>
        <begin position="665"/>
        <end position="684"/>
    </location>
</feature>
<dbReference type="Pfam" id="PF01553">
    <property type="entry name" value="Acyltransferase"/>
    <property type="match status" value="1"/>
</dbReference>
<evidence type="ECO:0000256" key="6">
    <source>
        <dbReference type="SAM" id="Phobius"/>
    </source>
</evidence>
<feature type="transmembrane region" description="Helical" evidence="6">
    <location>
        <begin position="823"/>
        <end position="851"/>
    </location>
</feature>
<keyword evidence="9" id="KW-1185">Reference proteome</keyword>
<dbReference type="PANTHER" id="PTHR33406:SF13">
    <property type="entry name" value="MEMBRANE PROTEIN YDFJ"/>
    <property type="match status" value="1"/>
</dbReference>
<keyword evidence="2" id="KW-1003">Cell membrane</keyword>
<evidence type="ECO:0000256" key="2">
    <source>
        <dbReference type="ARBA" id="ARBA00022475"/>
    </source>
</evidence>
<keyword evidence="3 6" id="KW-0812">Transmembrane</keyword>
<organism evidence="8 9">
    <name type="scientific">Proteiniphilum saccharofermentans</name>
    <dbReference type="NCBI Taxonomy" id="1642647"/>
    <lineage>
        <taxon>Bacteria</taxon>
        <taxon>Pseudomonadati</taxon>
        <taxon>Bacteroidota</taxon>
        <taxon>Bacteroidia</taxon>
        <taxon>Bacteroidales</taxon>
        <taxon>Dysgonomonadaceae</taxon>
        <taxon>Proteiniphilum</taxon>
    </lineage>
</organism>
<feature type="transmembrane region" description="Helical" evidence="6">
    <location>
        <begin position="717"/>
        <end position="736"/>
    </location>
</feature>
<dbReference type="Proteomes" id="UP000187464">
    <property type="component" value="Chromosome I"/>
</dbReference>
<dbReference type="InterPro" id="IPR050545">
    <property type="entry name" value="Mycobact_MmpL"/>
</dbReference>
<feature type="transmembrane region" description="Helical" evidence="6">
    <location>
        <begin position="299"/>
        <end position="319"/>
    </location>
</feature>
<dbReference type="CDD" id="cd02440">
    <property type="entry name" value="AdoMet_MTases"/>
    <property type="match status" value="1"/>
</dbReference>
<dbReference type="SUPFAM" id="SSF82866">
    <property type="entry name" value="Multidrug efflux transporter AcrB transmembrane domain"/>
    <property type="match status" value="2"/>
</dbReference>
<accession>A0A1R3T649</accession>
<dbReference type="GO" id="GO:0005886">
    <property type="term" value="C:plasma membrane"/>
    <property type="evidence" value="ECO:0007669"/>
    <property type="project" value="UniProtKB-SubCell"/>
</dbReference>
<evidence type="ECO:0000256" key="5">
    <source>
        <dbReference type="ARBA" id="ARBA00023136"/>
    </source>
</evidence>
<feature type="transmembrane region" description="Helical" evidence="6">
    <location>
        <begin position="788"/>
        <end position="811"/>
    </location>
</feature>
<feature type="transmembrane region" description="Helical" evidence="6">
    <location>
        <begin position="757"/>
        <end position="776"/>
    </location>
</feature>
<comment type="subcellular location">
    <subcellularLocation>
        <location evidence="1">Cell membrane</location>
        <topology evidence="1">Multi-pass membrane protein</topology>
    </subcellularLocation>
</comment>
<evidence type="ECO:0000256" key="4">
    <source>
        <dbReference type="ARBA" id="ARBA00022989"/>
    </source>
</evidence>
<reference evidence="8 9" key="1">
    <citation type="submission" date="2016-08" db="EMBL/GenBank/DDBJ databases">
        <authorList>
            <person name="Seilhamer J.J."/>
        </authorList>
    </citation>
    <scope>NUCLEOTIDE SEQUENCE [LARGE SCALE GENOMIC DNA]</scope>
    <source>
        <strain evidence="8">M3/6</strain>
    </source>
</reference>
<protein>
    <recommendedName>
        <fullName evidence="7">Phospholipid/glycerol acyltransferase domain-containing protein</fullName>
    </recommendedName>
</protein>
<feature type="domain" description="Phospholipid/glycerol acyltransferase" evidence="7">
    <location>
        <begin position="899"/>
        <end position="1008"/>
    </location>
</feature>
<gene>
    <name evidence="8" type="ORF">PSM36_2773</name>
</gene>
<dbReference type="InterPro" id="IPR004869">
    <property type="entry name" value="MMPL_dom"/>
</dbReference>
<keyword evidence="4 6" id="KW-1133">Transmembrane helix</keyword>
<dbReference type="InterPro" id="IPR029063">
    <property type="entry name" value="SAM-dependent_MTases_sf"/>
</dbReference>
<dbReference type="SUPFAM" id="SSF53335">
    <property type="entry name" value="S-adenosyl-L-methionine-dependent methyltransferases"/>
    <property type="match status" value="1"/>
</dbReference>
<dbReference type="PANTHER" id="PTHR33406">
    <property type="entry name" value="MEMBRANE PROTEIN MJ1562-RELATED"/>
    <property type="match status" value="1"/>
</dbReference>
<dbReference type="Pfam" id="PF13649">
    <property type="entry name" value="Methyltransf_25"/>
    <property type="match status" value="1"/>
</dbReference>